<evidence type="ECO:0000313" key="3">
    <source>
        <dbReference type="EMBL" id="QFC18104.1"/>
    </source>
</evidence>
<reference evidence="3" key="1">
    <citation type="journal article" date="2019" name="Int. J. Food Microbiol.">
        <title>Developing a novel molecular serotyping system based on capsular polysaccharide synthesis gene clusters of Vibrio parahaemolyticus.</title>
        <authorList>
            <person name="Pang Y."/>
            <person name="Guo X."/>
            <person name="Tian X."/>
            <person name="Liu F."/>
            <person name="Wang L."/>
            <person name="Wu J."/>
            <person name="Zhang S."/>
            <person name="Li S."/>
            <person name="Liu B."/>
        </authorList>
    </citation>
    <scope>NUCLEOTIDE SEQUENCE</scope>
    <source>
        <strain evidence="3">G2910</strain>
    </source>
</reference>
<gene>
    <name evidence="3" type="primary">ydcC</name>
</gene>
<dbReference type="AlphaFoldDB" id="A0A5P4S6S1"/>
<evidence type="ECO:0000259" key="2">
    <source>
        <dbReference type="Pfam" id="PF13808"/>
    </source>
</evidence>
<sequence>MTTITNPFMHFKLIKDYRQAAKVEHKLSDIILLTICGVLSGFDTWEGISDFGESRIDFLTSLGDFKNGIPSSDTIARVMGMVNPTAMQKAFISWMKDCHQLTEGEVVAIDGKTVRGSYNKSEERSAIHMVNAFATAQGLCLGQSKVNDKTNEITEIPRLLELLNLSGCLVTIDAMGCQRKIAQKIVDKNADYLLAVKGNQGQLEQAINNFYRPSMLQNFVEGESYSSQEKGHGREETRCALVTNELSFLDDLAHEWPHLKSVGIMVNFRQFEEPATEEDMSIRFYISSKRLSAKELHDATRSHWGIESMHWQLDVTFREDECRIRVDDRAEVFSRVRQVCLNLLKQETSFKGGIQRKRMKCAMDVSYLSKVLRVLE</sequence>
<dbReference type="GO" id="GO:0003677">
    <property type="term" value="F:DNA binding"/>
    <property type="evidence" value="ECO:0007669"/>
    <property type="project" value="InterPro"/>
</dbReference>
<feature type="domain" description="Transposase IS4-like" evidence="1">
    <location>
        <begin position="104"/>
        <end position="343"/>
    </location>
</feature>
<name>A0A5P4S6S1_VIBPH</name>
<dbReference type="PANTHER" id="PTHR30298">
    <property type="entry name" value="H REPEAT-ASSOCIATED PREDICTED TRANSPOSASE"/>
    <property type="match status" value="1"/>
</dbReference>
<accession>A0A5P4S6S1</accession>
<dbReference type="Pfam" id="PF13808">
    <property type="entry name" value="DDE_Tnp_1_assoc"/>
    <property type="match status" value="1"/>
</dbReference>
<evidence type="ECO:0000259" key="1">
    <source>
        <dbReference type="Pfam" id="PF01609"/>
    </source>
</evidence>
<feature type="domain" description="H repeat-associated protein N-terminal" evidence="2">
    <location>
        <begin position="9"/>
        <end position="95"/>
    </location>
</feature>
<dbReference type="NCBIfam" id="NF033564">
    <property type="entry name" value="transpos_ISAs1"/>
    <property type="match status" value="1"/>
</dbReference>
<organism evidence="3">
    <name type="scientific">Vibrio parahaemolyticus</name>
    <dbReference type="NCBI Taxonomy" id="670"/>
    <lineage>
        <taxon>Bacteria</taxon>
        <taxon>Pseudomonadati</taxon>
        <taxon>Pseudomonadota</taxon>
        <taxon>Gammaproteobacteria</taxon>
        <taxon>Vibrionales</taxon>
        <taxon>Vibrionaceae</taxon>
        <taxon>Vibrio</taxon>
    </lineage>
</organism>
<dbReference type="InterPro" id="IPR051698">
    <property type="entry name" value="Transposase_11-like"/>
</dbReference>
<dbReference type="GO" id="GO:0006313">
    <property type="term" value="P:DNA transposition"/>
    <property type="evidence" value="ECO:0007669"/>
    <property type="project" value="InterPro"/>
</dbReference>
<dbReference type="PANTHER" id="PTHR30298:SF0">
    <property type="entry name" value="PROTEIN YBFL-RELATED"/>
    <property type="match status" value="1"/>
</dbReference>
<dbReference type="InterPro" id="IPR032806">
    <property type="entry name" value="YbfD_N"/>
</dbReference>
<dbReference type="RefSeq" id="WP_029814906.1">
    <property type="nucleotide sequence ID" value="NZ_LRSV01000014.1"/>
</dbReference>
<dbReference type="InterPro" id="IPR002559">
    <property type="entry name" value="Transposase_11"/>
</dbReference>
<dbReference type="EMBL" id="MK482085">
    <property type="protein sequence ID" value="QFC18104.1"/>
    <property type="molecule type" value="Genomic_DNA"/>
</dbReference>
<dbReference type="GO" id="GO:0004803">
    <property type="term" value="F:transposase activity"/>
    <property type="evidence" value="ECO:0007669"/>
    <property type="project" value="InterPro"/>
</dbReference>
<protein>
    <submittedName>
        <fullName evidence="3">Putative transposase</fullName>
    </submittedName>
</protein>
<dbReference type="InterPro" id="IPR047647">
    <property type="entry name" value="ISAs1_transpos"/>
</dbReference>
<dbReference type="Pfam" id="PF01609">
    <property type="entry name" value="DDE_Tnp_1"/>
    <property type="match status" value="1"/>
</dbReference>
<proteinExistence type="predicted"/>